<feature type="compositionally biased region" description="Polar residues" evidence="3">
    <location>
        <begin position="215"/>
        <end position="233"/>
    </location>
</feature>
<organism evidence="4 5">
    <name type="scientific">Mucuna pruriens</name>
    <name type="common">Velvet bean</name>
    <name type="synonym">Dolichos pruriens</name>
    <dbReference type="NCBI Taxonomy" id="157652"/>
    <lineage>
        <taxon>Eukaryota</taxon>
        <taxon>Viridiplantae</taxon>
        <taxon>Streptophyta</taxon>
        <taxon>Embryophyta</taxon>
        <taxon>Tracheophyta</taxon>
        <taxon>Spermatophyta</taxon>
        <taxon>Magnoliopsida</taxon>
        <taxon>eudicotyledons</taxon>
        <taxon>Gunneridae</taxon>
        <taxon>Pentapetalae</taxon>
        <taxon>rosids</taxon>
        <taxon>fabids</taxon>
        <taxon>Fabales</taxon>
        <taxon>Fabaceae</taxon>
        <taxon>Papilionoideae</taxon>
        <taxon>50 kb inversion clade</taxon>
        <taxon>NPAAA clade</taxon>
        <taxon>indigoferoid/millettioid clade</taxon>
        <taxon>Phaseoleae</taxon>
        <taxon>Mucuna</taxon>
    </lineage>
</organism>
<evidence type="ECO:0000313" key="4">
    <source>
        <dbReference type="EMBL" id="RDX74262.1"/>
    </source>
</evidence>
<dbReference type="InterPro" id="IPR019734">
    <property type="entry name" value="TPR_rpt"/>
</dbReference>
<sequence length="751" mass="81649">MKELEMPGIVTNGVRDEGGGNEMSENRDSTSKETLNLVKSPRGSLSPRRGQGDGANFGGDGVVEPSIEQLYENVCDMQSSDQSPSRQSFGSDGDESRIDSELRHLVGGRMREVEIMEEEVGEGKGPEGSSSSEISSGLGGLSNDKVDKVDEIQEIQPAAMTSGSSEKSVKALSSQVGHDASPKSTPKGKTPLSKAPLPRKNGTPLRKQISGVSGVKSSRNSPLSKSVSRNQVESLAESGSERLERASLLLKQARDLISSGDNPHKALELALQAMKLFEKFGNGKPSLELVMCLHVTAAIYCSLGQYDEAIPILERSIEIPVIGESQQHALAKFAGHMQLGDTYAMLGQLENSIMCYTTGLEVQKQVLGETDPRVGETCRYVAEANVQCLQFDEAERLCEMALDIHKANNSAPSVEEAADRRLMGLICDIKGNHEAALEHLVLASMAMVANGQEAEVATVDCSIGDTYLSLSQYDEAIFAYQKALTAFTTSKGENHPAVGSVFVRLADLYNRTGKLRESKSYCEKALRIYENPMPGIPPEEIASGLTNISTIYESMNELEQALKLLQKALEIYNDAPGQQSTIAGIEAQMGVMYYMLGNYSESYNSLKDAISKLRAIGEKKSSFFGIALNQMGLACVQRYALSEATELFEEAKSILEQEYGPYHPETLGVYSNLAGTYDAIGRLDDAIQILEYVVSMREEKLGTANPDVDDEKRRLGELLKEAGRVRNRKARSLENLLDANAHAVNNVVIRV</sequence>
<keyword evidence="5" id="KW-1185">Reference proteome</keyword>
<gene>
    <name evidence="4" type="primary">KLCR3</name>
    <name evidence="4" type="ORF">CR513_46011</name>
</gene>
<dbReference type="AlphaFoldDB" id="A0A371F7J0"/>
<dbReference type="InterPro" id="IPR011990">
    <property type="entry name" value="TPR-like_helical_dom_sf"/>
</dbReference>
<comment type="caution">
    <text evidence="4">The sequence shown here is derived from an EMBL/GenBank/DDBJ whole genome shotgun (WGS) entry which is preliminary data.</text>
</comment>
<feature type="compositionally biased region" description="Gly residues" evidence="3">
    <location>
        <begin position="52"/>
        <end position="61"/>
    </location>
</feature>
<feature type="repeat" description="TPR" evidence="1">
    <location>
        <begin position="542"/>
        <end position="575"/>
    </location>
</feature>
<feature type="compositionally biased region" description="Polar residues" evidence="3">
    <location>
        <begin position="76"/>
        <end position="90"/>
    </location>
</feature>
<dbReference type="PANTHER" id="PTHR46284">
    <property type="entry name" value="PROTEIN KINESIN LIGHT CHAIN-RELATED 3"/>
    <property type="match status" value="1"/>
</dbReference>
<feature type="non-terminal residue" evidence="4">
    <location>
        <position position="1"/>
    </location>
</feature>
<evidence type="ECO:0000256" key="3">
    <source>
        <dbReference type="SAM" id="MobiDB-lite"/>
    </source>
</evidence>
<dbReference type="Proteomes" id="UP000257109">
    <property type="component" value="Unassembled WGS sequence"/>
</dbReference>
<dbReference type="PROSITE" id="PS50005">
    <property type="entry name" value="TPR"/>
    <property type="match status" value="2"/>
</dbReference>
<keyword evidence="2" id="KW-0175">Coiled coil</keyword>
<feature type="coiled-coil region" evidence="2">
    <location>
        <begin position="548"/>
        <end position="575"/>
    </location>
</feature>
<accession>A0A371F7J0</accession>
<feature type="compositionally biased region" description="Basic and acidic residues" evidence="3">
    <location>
        <begin position="14"/>
        <end position="31"/>
    </location>
</feature>
<feature type="repeat" description="TPR" evidence="1">
    <location>
        <begin position="457"/>
        <end position="490"/>
    </location>
</feature>
<dbReference type="SUPFAM" id="SSF48452">
    <property type="entry name" value="TPR-like"/>
    <property type="match status" value="3"/>
</dbReference>
<keyword evidence="1" id="KW-0802">TPR repeat</keyword>
<dbReference type="Pfam" id="PF13176">
    <property type="entry name" value="TPR_7"/>
    <property type="match status" value="1"/>
</dbReference>
<feature type="compositionally biased region" description="Low complexity" evidence="3">
    <location>
        <begin position="127"/>
        <end position="136"/>
    </location>
</feature>
<protein>
    <submittedName>
        <fullName evidence="4">Protein KINESIN LIGHT CHAIN-RELATED 3</fullName>
    </submittedName>
</protein>
<evidence type="ECO:0000256" key="2">
    <source>
        <dbReference type="SAM" id="Coils"/>
    </source>
</evidence>
<name>A0A371F7J0_MUCPR</name>
<feature type="region of interest" description="Disordered" evidence="3">
    <location>
        <begin position="1"/>
        <end position="238"/>
    </location>
</feature>
<reference evidence="4" key="1">
    <citation type="submission" date="2018-05" db="EMBL/GenBank/DDBJ databases">
        <title>Draft genome of Mucuna pruriens seed.</title>
        <authorList>
            <person name="Nnadi N.E."/>
            <person name="Vos R."/>
            <person name="Hasami M.H."/>
            <person name="Devisetty U.K."/>
            <person name="Aguiy J.C."/>
        </authorList>
    </citation>
    <scope>NUCLEOTIDE SEQUENCE [LARGE SCALE GENOMIC DNA]</scope>
    <source>
        <strain evidence="4">JCA_2017</strain>
    </source>
</reference>
<dbReference type="SMART" id="SM00028">
    <property type="entry name" value="TPR"/>
    <property type="match status" value="9"/>
</dbReference>
<dbReference type="Pfam" id="PF13424">
    <property type="entry name" value="TPR_12"/>
    <property type="match status" value="2"/>
</dbReference>
<dbReference type="STRING" id="157652.A0A371F7J0"/>
<dbReference type="EMBL" id="QJKJ01010238">
    <property type="protein sequence ID" value="RDX74262.1"/>
    <property type="molecule type" value="Genomic_DNA"/>
</dbReference>
<feature type="compositionally biased region" description="Polar residues" evidence="3">
    <location>
        <begin position="159"/>
        <end position="176"/>
    </location>
</feature>
<evidence type="ECO:0000313" key="5">
    <source>
        <dbReference type="Proteomes" id="UP000257109"/>
    </source>
</evidence>
<dbReference type="Gene3D" id="1.25.40.10">
    <property type="entry name" value="Tetratricopeptide repeat domain"/>
    <property type="match status" value="3"/>
</dbReference>
<evidence type="ECO:0000256" key="1">
    <source>
        <dbReference type="PROSITE-ProRule" id="PRU00339"/>
    </source>
</evidence>
<proteinExistence type="predicted"/>
<dbReference type="Pfam" id="PF13374">
    <property type="entry name" value="TPR_10"/>
    <property type="match status" value="1"/>
</dbReference>
<dbReference type="OrthoDB" id="5986190at2759"/>
<dbReference type="PANTHER" id="PTHR46284:SF5">
    <property type="entry name" value="PROTEIN KINESIN LIGHT CHAIN-RELATED 3"/>
    <property type="match status" value="1"/>
</dbReference>
<feature type="compositionally biased region" description="Basic and acidic residues" evidence="3">
    <location>
        <begin position="94"/>
        <end position="114"/>
    </location>
</feature>